<dbReference type="AlphaFoldDB" id="A0AAW1Q8F7"/>
<dbReference type="EMBL" id="JALJOR010000005">
    <property type="protein sequence ID" value="KAK9817130.1"/>
    <property type="molecule type" value="Genomic_DNA"/>
</dbReference>
<sequence length="314" mass="33083">MVWTDATCTSAVPVTPASMRAYTLFMLLFVSGTVRSQLTLTTSISNLQPNPGTAQVNTEKPGNVPLQLYSNYPFDVSVQVTGFPPRVGAVSTGGIMEPDHLGQVICSYFDSLSNYYFAIQSVNLLSDVTTFTSHPAYWYIVGPAPLGGNCGSLQFLSDATCKRCPGNYLQTGTGVYAGCMPQPGGILFADPKYFPLGFPLGVGCQFQPAYNSPYPSLNQATWQATVIQPAAVATSQPIASSSHSQQSPSAPIRILNPNLVSSLTAQPKPKMHIMPLVPVVNVTAPAPAPVLPVSKTMAPAPGPSLRVALKGSSG</sequence>
<accession>A0AAW1Q8F7</accession>
<name>A0AAW1Q8F7_9CHLO</name>
<gene>
    <name evidence="1" type="ORF">WJX72_009993</name>
</gene>
<keyword evidence="2" id="KW-1185">Reference proteome</keyword>
<proteinExistence type="predicted"/>
<reference evidence="1 2" key="1">
    <citation type="journal article" date="2024" name="Nat. Commun.">
        <title>Phylogenomics reveals the evolutionary origins of lichenization in chlorophyte algae.</title>
        <authorList>
            <person name="Puginier C."/>
            <person name="Libourel C."/>
            <person name="Otte J."/>
            <person name="Skaloud P."/>
            <person name="Haon M."/>
            <person name="Grisel S."/>
            <person name="Petersen M."/>
            <person name="Berrin J.G."/>
            <person name="Delaux P.M."/>
            <person name="Dal Grande F."/>
            <person name="Keller J."/>
        </authorList>
    </citation>
    <scope>NUCLEOTIDE SEQUENCE [LARGE SCALE GENOMIC DNA]</scope>
    <source>
        <strain evidence="1 2">SAG 2043</strain>
    </source>
</reference>
<protein>
    <submittedName>
        <fullName evidence="1">Uncharacterized protein</fullName>
    </submittedName>
</protein>
<organism evidence="1 2">
    <name type="scientific">[Myrmecia] bisecta</name>
    <dbReference type="NCBI Taxonomy" id="41462"/>
    <lineage>
        <taxon>Eukaryota</taxon>
        <taxon>Viridiplantae</taxon>
        <taxon>Chlorophyta</taxon>
        <taxon>core chlorophytes</taxon>
        <taxon>Trebouxiophyceae</taxon>
        <taxon>Trebouxiales</taxon>
        <taxon>Trebouxiaceae</taxon>
        <taxon>Myrmecia</taxon>
    </lineage>
</organism>
<evidence type="ECO:0000313" key="2">
    <source>
        <dbReference type="Proteomes" id="UP001489004"/>
    </source>
</evidence>
<dbReference type="Proteomes" id="UP001489004">
    <property type="component" value="Unassembled WGS sequence"/>
</dbReference>
<comment type="caution">
    <text evidence="1">The sequence shown here is derived from an EMBL/GenBank/DDBJ whole genome shotgun (WGS) entry which is preliminary data.</text>
</comment>
<evidence type="ECO:0000313" key="1">
    <source>
        <dbReference type="EMBL" id="KAK9817130.1"/>
    </source>
</evidence>